<reference evidence="1 2" key="1">
    <citation type="submission" date="2021-07" db="EMBL/GenBank/DDBJ databases">
        <title>Shewanella sp. nov, isolated from SCS.</title>
        <authorList>
            <person name="Cao W.R."/>
        </authorList>
    </citation>
    <scope>NUCLEOTIDE SEQUENCE [LARGE SCALE GENOMIC DNA]</scope>
    <source>
        <strain evidence="1 2">NR704-98</strain>
    </source>
</reference>
<dbReference type="InterPro" id="IPR009659">
    <property type="entry name" value="DUF1249"/>
</dbReference>
<dbReference type="PANTHER" id="PTHR38774">
    <property type="entry name" value="CYTOPLASMIC PROTEIN-RELATED"/>
    <property type="match status" value="1"/>
</dbReference>
<protein>
    <submittedName>
        <fullName evidence="1">DUF1249 domain-containing protein</fullName>
    </submittedName>
</protein>
<comment type="caution">
    <text evidence="1">The sequence shown here is derived from an EMBL/GenBank/DDBJ whole genome shotgun (WGS) entry which is preliminary data.</text>
</comment>
<evidence type="ECO:0000313" key="1">
    <source>
        <dbReference type="EMBL" id="MBW8182644.1"/>
    </source>
</evidence>
<name>A0ABS7DZ73_9GAMM</name>
<dbReference type="PANTHER" id="PTHR38774:SF1">
    <property type="entry name" value="CYTOPLASMIC PROTEIN"/>
    <property type="match status" value="1"/>
</dbReference>
<accession>A0ABS7DZ73</accession>
<dbReference type="RefSeq" id="WP_220108330.1">
    <property type="nucleotide sequence ID" value="NZ_JAHZST010000002.1"/>
</dbReference>
<dbReference type="EMBL" id="JAHZST010000002">
    <property type="protein sequence ID" value="MBW8182644.1"/>
    <property type="molecule type" value="Genomic_DNA"/>
</dbReference>
<keyword evidence="2" id="KW-1185">Reference proteome</keyword>
<evidence type="ECO:0000313" key="2">
    <source>
        <dbReference type="Proteomes" id="UP001195963"/>
    </source>
</evidence>
<sequence>MSKLARPLNGYLNTKRYQPDINKFLSLCGRNYFHILRWLPSDASQGDAWVVEEDIGCLNVRLLENTSYTQLIEISRCVGQSDYIHSPCVSVRVYHDAKLAEVLTSRQISQLSPVYDYPNIRMYHRDEKYQVNAFLEELLKIGGHMSAICLSES</sequence>
<organism evidence="1 2">
    <name type="scientific">Shewanella nanhaiensis</name>
    <dbReference type="NCBI Taxonomy" id="2864872"/>
    <lineage>
        <taxon>Bacteria</taxon>
        <taxon>Pseudomonadati</taxon>
        <taxon>Pseudomonadota</taxon>
        <taxon>Gammaproteobacteria</taxon>
        <taxon>Alteromonadales</taxon>
        <taxon>Shewanellaceae</taxon>
        <taxon>Shewanella</taxon>
    </lineage>
</organism>
<dbReference type="Pfam" id="PF06853">
    <property type="entry name" value="DUF1249"/>
    <property type="match status" value="1"/>
</dbReference>
<proteinExistence type="predicted"/>
<dbReference type="Proteomes" id="UP001195963">
    <property type="component" value="Unassembled WGS sequence"/>
</dbReference>
<gene>
    <name evidence="1" type="ORF">K0625_03120</name>
</gene>